<name>A0A0S2K2M7_9GAMM</name>
<dbReference type="PANTHER" id="PTHR22911:SF137">
    <property type="entry name" value="SOLUTE CARRIER FAMILY 35 MEMBER G2-RELATED"/>
    <property type="match status" value="1"/>
</dbReference>
<evidence type="ECO:0000313" key="3">
    <source>
        <dbReference type="EMBL" id="ALO42550.1"/>
    </source>
</evidence>
<feature type="transmembrane region" description="Helical" evidence="1">
    <location>
        <begin position="120"/>
        <end position="138"/>
    </location>
</feature>
<dbReference type="GO" id="GO:0016020">
    <property type="term" value="C:membrane"/>
    <property type="evidence" value="ECO:0007669"/>
    <property type="project" value="InterPro"/>
</dbReference>
<feature type="transmembrane region" description="Helical" evidence="1">
    <location>
        <begin position="225"/>
        <end position="244"/>
    </location>
</feature>
<dbReference type="RefSeq" id="WP_058030207.1">
    <property type="nucleotide sequence ID" value="NZ_CP013187.1"/>
</dbReference>
<keyword evidence="1" id="KW-0472">Membrane</keyword>
<feature type="transmembrane region" description="Helical" evidence="1">
    <location>
        <begin position="150"/>
        <end position="171"/>
    </location>
</feature>
<keyword evidence="1" id="KW-1133">Transmembrane helix</keyword>
<feature type="domain" description="EamA" evidence="2">
    <location>
        <begin position="3"/>
        <end position="136"/>
    </location>
</feature>
<proteinExistence type="predicted"/>
<feature type="transmembrane region" description="Helical" evidence="1">
    <location>
        <begin position="96"/>
        <end position="114"/>
    </location>
</feature>
<dbReference type="Pfam" id="PF00892">
    <property type="entry name" value="EamA"/>
    <property type="match status" value="2"/>
</dbReference>
<dbReference type="Proteomes" id="UP000061457">
    <property type="component" value="Chromosome I"/>
</dbReference>
<dbReference type="InterPro" id="IPR000620">
    <property type="entry name" value="EamA_dom"/>
</dbReference>
<keyword evidence="1" id="KW-0812">Transmembrane</keyword>
<feature type="transmembrane region" description="Helical" evidence="1">
    <location>
        <begin position="183"/>
        <end position="205"/>
    </location>
</feature>
<dbReference type="SUPFAM" id="SSF103481">
    <property type="entry name" value="Multidrug resistance efflux transporter EmrE"/>
    <property type="match status" value="2"/>
</dbReference>
<feature type="domain" description="EamA" evidence="2">
    <location>
        <begin position="153"/>
        <end position="293"/>
    </location>
</feature>
<feature type="transmembrane region" description="Helical" evidence="1">
    <location>
        <begin position="34"/>
        <end position="53"/>
    </location>
</feature>
<dbReference type="STRING" id="161398.PP2015_2052"/>
<sequence length="295" mass="31199">MGIGELAAISAAIVWASSTILYKRFSHHLSPLQLNVSKGIIACALMLLILLIMPASPLPQLTSSWAWLIVSGILGIAIGDSAYFAALRNIGPARTLVIESLAPAIAGVLNIVLLGVWLSGLAWLGIVITTLGVLLAIKPKNPLPQVEHSIYIKGVGFALLAATCQAAGMVMSKGAMNAEQIGSLWAAFIRLFSGTLAVACVFACLKEQNLKQAITLNGISQKQWLFVAVFFGTFIGLWLQLISVKHTDPAIAQTIFATAPLMVMTIGALRKEPMTRNMILGGIIAFSGVALLVLS</sequence>
<evidence type="ECO:0000313" key="4">
    <source>
        <dbReference type="Proteomes" id="UP000061457"/>
    </source>
</evidence>
<reference evidence="3 4" key="1">
    <citation type="submission" date="2015-11" db="EMBL/GenBank/DDBJ databases">
        <authorList>
            <person name="Zhang Y."/>
            <person name="Guo Z."/>
        </authorList>
    </citation>
    <scope>NUCLEOTIDE SEQUENCE [LARGE SCALE GENOMIC DNA]</scope>
    <source>
        <strain evidence="3 4">KCTC 12086</strain>
    </source>
</reference>
<organism evidence="3 4">
    <name type="scientific">Pseudoalteromonas phenolica</name>
    <dbReference type="NCBI Taxonomy" id="161398"/>
    <lineage>
        <taxon>Bacteria</taxon>
        <taxon>Pseudomonadati</taxon>
        <taxon>Pseudomonadota</taxon>
        <taxon>Gammaproteobacteria</taxon>
        <taxon>Alteromonadales</taxon>
        <taxon>Pseudoalteromonadaceae</taxon>
        <taxon>Pseudoalteromonas</taxon>
    </lineage>
</organism>
<accession>A0A0S2K2M7</accession>
<dbReference type="PANTHER" id="PTHR22911">
    <property type="entry name" value="ACYL-MALONYL CONDENSING ENZYME-RELATED"/>
    <property type="match status" value="1"/>
</dbReference>
<feature type="transmembrane region" description="Helical" evidence="1">
    <location>
        <begin position="65"/>
        <end position="84"/>
    </location>
</feature>
<dbReference type="InterPro" id="IPR037185">
    <property type="entry name" value="EmrE-like"/>
</dbReference>
<dbReference type="KEGG" id="pphe:PP2015_2052"/>
<dbReference type="AlphaFoldDB" id="A0A0S2K2M7"/>
<keyword evidence="4" id="KW-1185">Reference proteome</keyword>
<gene>
    <name evidence="3" type="ORF">PP2015_2052</name>
</gene>
<dbReference type="PATRIC" id="fig|161398.10.peg.2087"/>
<dbReference type="OrthoDB" id="6235706at2"/>
<evidence type="ECO:0000259" key="2">
    <source>
        <dbReference type="Pfam" id="PF00892"/>
    </source>
</evidence>
<feature type="transmembrane region" description="Helical" evidence="1">
    <location>
        <begin position="276"/>
        <end position="294"/>
    </location>
</feature>
<dbReference type="EMBL" id="CP013187">
    <property type="protein sequence ID" value="ALO42550.1"/>
    <property type="molecule type" value="Genomic_DNA"/>
</dbReference>
<feature type="transmembrane region" description="Helical" evidence="1">
    <location>
        <begin position="6"/>
        <end position="22"/>
    </location>
</feature>
<evidence type="ECO:0000256" key="1">
    <source>
        <dbReference type="SAM" id="Phobius"/>
    </source>
</evidence>
<feature type="transmembrane region" description="Helical" evidence="1">
    <location>
        <begin position="250"/>
        <end position="269"/>
    </location>
</feature>
<protein>
    <recommendedName>
        <fullName evidence="2">EamA domain-containing protein</fullName>
    </recommendedName>
</protein>